<accession>A0A316EMY1</accession>
<feature type="transmembrane region" description="Helical" evidence="1">
    <location>
        <begin position="14"/>
        <end position="35"/>
    </location>
</feature>
<sequence length="36" mass="3807">MRASTNAVQLGLDAAAVGGMVNLWGSYLIFVRVAVR</sequence>
<keyword evidence="1" id="KW-0472">Membrane</keyword>
<evidence type="ECO:0000313" key="3">
    <source>
        <dbReference type="Proteomes" id="UP000245697"/>
    </source>
</evidence>
<dbReference type="Proteomes" id="UP000245697">
    <property type="component" value="Unassembled WGS sequence"/>
</dbReference>
<gene>
    <name evidence="2" type="ORF">BC793_128116</name>
</gene>
<reference evidence="2 3" key="1">
    <citation type="submission" date="2018-05" db="EMBL/GenBank/DDBJ databases">
        <title>Genomic Encyclopedia of Archaeal and Bacterial Type Strains, Phase II (KMG-II): from individual species to whole genera.</title>
        <authorList>
            <person name="Goeker M."/>
        </authorList>
    </citation>
    <scope>NUCLEOTIDE SEQUENCE [LARGE SCALE GENOMIC DNA]</scope>
    <source>
        <strain evidence="2 3">DSM 45184</strain>
    </source>
</reference>
<keyword evidence="1" id="KW-0812">Transmembrane</keyword>
<dbReference type="EMBL" id="QGGR01000028">
    <property type="protein sequence ID" value="PWK33326.1"/>
    <property type="molecule type" value="Genomic_DNA"/>
</dbReference>
<comment type="caution">
    <text evidence="2">The sequence shown here is derived from an EMBL/GenBank/DDBJ whole genome shotgun (WGS) entry which is preliminary data.</text>
</comment>
<dbReference type="AlphaFoldDB" id="A0A316EMY1"/>
<proteinExistence type="predicted"/>
<evidence type="ECO:0000256" key="1">
    <source>
        <dbReference type="SAM" id="Phobius"/>
    </source>
</evidence>
<organism evidence="2 3">
    <name type="scientific">Actinoplanes xinjiangensis</name>
    <dbReference type="NCBI Taxonomy" id="512350"/>
    <lineage>
        <taxon>Bacteria</taxon>
        <taxon>Bacillati</taxon>
        <taxon>Actinomycetota</taxon>
        <taxon>Actinomycetes</taxon>
        <taxon>Micromonosporales</taxon>
        <taxon>Micromonosporaceae</taxon>
        <taxon>Actinoplanes</taxon>
    </lineage>
</organism>
<keyword evidence="1" id="KW-1133">Transmembrane helix</keyword>
<evidence type="ECO:0000313" key="2">
    <source>
        <dbReference type="EMBL" id="PWK33326.1"/>
    </source>
</evidence>
<keyword evidence="3" id="KW-1185">Reference proteome</keyword>
<name>A0A316EMY1_9ACTN</name>
<protein>
    <submittedName>
        <fullName evidence="2">Uncharacterized protein</fullName>
    </submittedName>
</protein>